<evidence type="ECO:0000256" key="1">
    <source>
        <dbReference type="ARBA" id="ARBA00008748"/>
    </source>
</evidence>
<dbReference type="UniPathway" id="UPA00340">
    <property type="reaction ID" value="UER00458"/>
</dbReference>
<comment type="function">
    <text evidence="6">Catalyzes the formation of acetyl phosphate from acetate and ATP. Can also catalyze the reverse reaction.</text>
</comment>
<organism evidence="8">
    <name type="scientific">Salmonella enterica</name>
    <name type="common">Salmonella choleraesuis</name>
    <dbReference type="NCBI Taxonomy" id="28901"/>
    <lineage>
        <taxon>Bacteria</taxon>
        <taxon>Pseudomonadati</taxon>
        <taxon>Pseudomonadota</taxon>
        <taxon>Gammaproteobacteria</taxon>
        <taxon>Enterobacterales</taxon>
        <taxon>Enterobacteriaceae</taxon>
        <taxon>Salmonella</taxon>
    </lineage>
</organism>
<dbReference type="InterPro" id="IPR000890">
    <property type="entry name" value="Aliphatic_acid_kin_short-chain"/>
</dbReference>
<dbReference type="PANTHER" id="PTHR21060:SF15">
    <property type="entry name" value="ACETATE KINASE-RELATED"/>
    <property type="match status" value="1"/>
</dbReference>
<dbReference type="PIRSF" id="PIRSF000722">
    <property type="entry name" value="Acetate_prop_kin"/>
    <property type="match status" value="1"/>
</dbReference>
<feature type="binding site" evidence="6">
    <location>
        <begin position="281"/>
        <end position="283"/>
    </location>
    <ligand>
        <name>ATP</name>
        <dbReference type="ChEBI" id="CHEBI:30616"/>
    </ligand>
</feature>
<comment type="subunit">
    <text evidence="6">Homodimer.</text>
</comment>
<name>A0A5U1RDH9_SALER</name>
<evidence type="ECO:0000256" key="6">
    <source>
        <dbReference type="HAMAP-Rule" id="MF_00020"/>
    </source>
</evidence>
<dbReference type="GO" id="GO:0005737">
    <property type="term" value="C:cytoplasm"/>
    <property type="evidence" value="ECO:0007669"/>
    <property type="project" value="UniProtKB-SubCell"/>
</dbReference>
<keyword evidence="5 6" id="KW-0067">ATP-binding</keyword>
<comment type="pathway">
    <text evidence="6">Metabolic intermediate biosynthesis; acetyl-CoA biosynthesis; acetyl-CoA from acetate: step 1/2.</text>
</comment>
<dbReference type="InterPro" id="IPR043129">
    <property type="entry name" value="ATPase_NBD"/>
</dbReference>
<dbReference type="Gene3D" id="3.30.420.40">
    <property type="match status" value="2"/>
</dbReference>
<dbReference type="PROSITE" id="PS01076">
    <property type="entry name" value="ACETATE_KINASE_2"/>
    <property type="match status" value="1"/>
</dbReference>
<proteinExistence type="inferred from homology"/>
<comment type="caution">
    <text evidence="8">The sequence shown here is derived from an EMBL/GenBank/DDBJ whole genome shotgun (WGS) entry which is preliminary data.</text>
</comment>
<accession>A0A5U1RDH9</accession>
<feature type="site" description="Transition state stabilizer" evidence="6">
    <location>
        <position position="178"/>
    </location>
</feature>
<dbReference type="EMBL" id="AAGJRW010000036">
    <property type="protein sequence ID" value="EBO8105947.1"/>
    <property type="molecule type" value="Genomic_DNA"/>
</dbReference>
<dbReference type="PRINTS" id="PR00471">
    <property type="entry name" value="ACETATEKNASE"/>
</dbReference>
<comment type="subcellular location">
    <subcellularLocation>
        <location evidence="6">Cytoplasm</location>
    </subcellularLocation>
</comment>
<keyword evidence="2 6" id="KW-0808">Transferase</keyword>
<protein>
    <recommendedName>
        <fullName evidence="6">Acetate kinase</fullName>
        <ecNumber evidence="6">2.7.2.1</ecNumber>
    </recommendedName>
    <alternativeName>
        <fullName evidence="6">Acetokinase</fullName>
    </alternativeName>
</protein>
<dbReference type="AlphaFoldDB" id="A0A5U1RDH9"/>
<comment type="catalytic activity">
    <reaction evidence="6">
        <text>acetate + ATP = acetyl phosphate + ADP</text>
        <dbReference type="Rhea" id="RHEA:11352"/>
        <dbReference type="ChEBI" id="CHEBI:22191"/>
        <dbReference type="ChEBI" id="CHEBI:30089"/>
        <dbReference type="ChEBI" id="CHEBI:30616"/>
        <dbReference type="ChEBI" id="CHEBI:456216"/>
        <dbReference type="EC" id="2.7.2.1"/>
    </reaction>
</comment>
<feature type="site" description="Transition state stabilizer" evidence="6">
    <location>
        <position position="239"/>
    </location>
</feature>
<keyword evidence="3 6" id="KW-0547">Nucleotide-binding</keyword>
<dbReference type="GO" id="GO:0000287">
    <property type="term" value="F:magnesium ion binding"/>
    <property type="evidence" value="ECO:0007669"/>
    <property type="project" value="UniProtKB-UniRule"/>
</dbReference>
<feature type="binding site" evidence="6">
    <location>
        <position position="380"/>
    </location>
    <ligand>
        <name>Mg(2+)</name>
        <dbReference type="ChEBI" id="CHEBI:18420"/>
    </ligand>
</feature>
<keyword evidence="6" id="KW-0963">Cytoplasm</keyword>
<dbReference type="GO" id="GO:0005524">
    <property type="term" value="F:ATP binding"/>
    <property type="evidence" value="ECO:0007669"/>
    <property type="project" value="UniProtKB-KW"/>
</dbReference>
<evidence type="ECO:0000256" key="7">
    <source>
        <dbReference type="RuleBase" id="RU003835"/>
    </source>
</evidence>
<feature type="binding site" evidence="6">
    <location>
        <position position="89"/>
    </location>
    <ligand>
        <name>substrate</name>
    </ligand>
</feature>
<dbReference type="PANTHER" id="PTHR21060">
    <property type="entry name" value="ACETATE KINASE"/>
    <property type="match status" value="1"/>
</dbReference>
<dbReference type="GO" id="GO:0006085">
    <property type="term" value="P:acetyl-CoA biosynthetic process"/>
    <property type="evidence" value="ECO:0007669"/>
    <property type="project" value="UniProtKB-UniRule"/>
</dbReference>
<evidence type="ECO:0000313" key="8">
    <source>
        <dbReference type="EMBL" id="EBO8105947.1"/>
    </source>
</evidence>
<reference evidence="8" key="1">
    <citation type="submission" date="2018-09" db="EMBL/GenBank/DDBJ databases">
        <authorList>
            <consortium name="PulseNet: The National Subtyping Network for Foodborne Disease Surveillance"/>
            <person name="Tarr C.L."/>
            <person name="Trees E."/>
            <person name="Katz L.S."/>
            <person name="Carleton-Romer H.A."/>
            <person name="Stroika S."/>
            <person name="Kucerova Z."/>
            <person name="Roache K.F."/>
            <person name="Sabol A.L."/>
            <person name="Besser J."/>
            <person name="Gerner-Smidt P."/>
        </authorList>
    </citation>
    <scope>NUCLEOTIDE SEQUENCE</scope>
    <source>
        <strain evidence="8">PNUSAS051318</strain>
    </source>
</reference>
<dbReference type="NCBIfam" id="TIGR00016">
    <property type="entry name" value="ackA"/>
    <property type="match status" value="1"/>
</dbReference>
<dbReference type="GO" id="GO:0008776">
    <property type="term" value="F:acetate kinase activity"/>
    <property type="evidence" value="ECO:0007669"/>
    <property type="project" value="UniProtKB-UniRule"/>
</dbReference>
<keyword evidence="4 6" id="KW-0418">Kinase</keyword>
<dbReference type="GO" id="GO:0006083">
    <property type="term" value="P:acetate metabolic process"/>
    <property type="evidence" value="ECO:0007669"/>
    <property type="project" value="TreeGrafter"/>
</dbReference>
<dbReference type="PROSITE" id="PS01075">
    <property type="entry name" value="ACETATE_KINASE_1"/>
    <property type="match status" value="1"/>
</dbReference>
<feature type="binding site" evidence="6">
    <location>
        <begin position="329"/>
        <end position="333"/>
    </location>
    <ligand>
        <name>ATP</name>
        <dbReference type="ChEBI" id="CHEBI:30616"/>
    </ligand>
</feature>
<dbReference type="InterPro" id="IPR004372">
    <property type="entry name" value="Ac/propionate_kinase"/>
</dbReference>
<dbReference type="HAMAP" id="MF_00020">
    <property type="entry name" value="Acetate_kinase"/>
    <property type="match status" value="1"/>
</dbReference>
<keyword evidence="6" id="KW-0479">Metal-binding</keyword>
<evidence type="ECO:0000256" key="5">
    <source>
        <dbReference type="ARBA" id="ARBA00022840"/>
    </source>
</evidence>
<sequence>MKKVLVINAGSSSLKFKLYTMPEESVISQGIIERIANKNSTFNVKYGDQSVEFFTEVPDHGAAVSHVINFLQAHGVIDSLDEIDCVGHRVAHGGEYFSDSALIDKNVLKTIEDLIPLAPTHNVANLAAIRAVCARLPGVPAVAAFDTSFHQSIPPQNYIYPVPASWRKDYHIRRFGFHGISYKYIADSLNKMLSSYGKMKNVICCHLGNGSSICAMKNGRSFNTTMGFTPLAGLMMGTRCGDIDPSILLYLINVAGMSGEEIDYKLNYCSGLAGVSEISNDCRDIIAAAEKENEKAILALNMYCRRVSSTIAAYITELNGLDTLVFTAGIGENSSYIRELICKNLSIFGVELDAVANADKALIISSSSSKILVSVIPTDEELMIARDTVRLAF</sequence>
<dbReference type="SUPFAM" id="SSF53067">
    <property type="entry name" value="Actin-like ATPase domain"/>
    <property type="match status" value="2"/>
</dbReference>
<keyword evidence="6" id="KW-0460">Magnesium</keyword>
<dbReference type="EC" id="2.7.2.1" evidence="6"/>
<gene>
    <name evidence="6" type="primary">ackA</name>
    <name evidence="8" type="ORF">D3S21_24525</name>
</gene>
<comment type="similarity">
    <text evidence="1 6 7">Belongs to the acetokinase family.</text>
</comment>
<evidence type="ECO:0000256" key="3">
    <source>
        <dbReference type="ARBA" id="ARBA00022741"/>
    </source>
</evidence>
<feature type="binding site" evidence="6">
    <location>
        <position position="8"/>
    </location>
    <ligand>
        <name>Mg(2+)</name>
        <dbReference type="ChEBI" id="CHEBI:18420"/>
    </ligand>
</feature>
<dbReference type="InterPro" id="IPR023865">
    <property type="entry name" value="Aliphatic_acid_kinase_CS"/>
</dbReference>
<feature type="active site" description="Proton donor/acceptor" evidence="6">
    <location>
        <position position="146"/>
    </location>
</feature>
<evidence type="ECO:0000256" key="4">
    <source>
        <dbReference type="ARBA" id="ARBA00022777"/>
    </source>
</evidence>
<comment type="cofactor">
    <cofactor evidence="6">
        <name>Mg(2+)</name>
        <dbReference type="ChEBI" id="CHEBI:18420"/>
    </cofactor>
    <cofactor evidence="6">
        <name>Mn(2+)</name>
        <dbReference type="ChEBI" id="CHEBI:29035"/>
    </cofactor>
    <text evidence="6">Mg(2+). Can also accept Mn(2+).</text>
</comment>
<feature type="binding site" evidence="6">
    <location>
        <begin position="206"/>
        <end position="210"/>
    </location>
    <ligand>
        <name>ATP</name>
        <dbReference type="ChEBI" id="CHEBI:30616"/>
    </ligand>
</feature>
<feature type="binding site" evidence="6">
    <location>
        <position position="15"/>
    </location>
    <ligand>
        <name>ATP</name>
        <dbReference type="ChEBI" id="CHEBI:30616"/>
    </ligand>
</feature>
<dbReference type="Pfam" id="PF00871">
    <property type="entry name" value="Acetate_kinase"/>
    <property type="match status" value="1"/>
</dbReference>
<dbReference type="CDD" id="cd24010">
    <property type="entry name" value="ASKHA_NBD_AcK_PK"/>
    <property type="match status" value="1"/>
</dbReference>
<evidence type="ECO:0000256" key="2">
    <source>
        <dbReference type="ARBA" id="ARBA00022679"/>
    </source>
</evidence>